<evidence type="ECO:0000313" key="2">
    <source>
        <dbReference type="Proteomes" id="UP000245119"/>
    </source>
</evidence>
<accession>A0A2T7NNP6</accession>
<dbReference type="AlphaFoldDB" id="A0A2T7NNP6"/>
<reference evidence="1 2" key="1">
    <citation type="submission" date="2018-04" db="EMBL/GenBank/DDBJ databases">
        <title>The genome of golden apple snail Pomacea canaliculata provides insight into stress tolerance and invasive adaptation.</title>
        <authorList>
            <person name="Liu C."/>
            <person name="Liu B."/>
            <person name="Ren Y."/>
            <person name="Zhang Y."/>
            <person name="Wang H."/>
            <person name="Li S."/>
            <person name="Jiang F."/>
            <person name="Yin L."/>
            <person name="Zhang G."/>
            <person name="Qian W."/>
            <person name="Fan W."/>
        </authorList>
    </citation>
    <scope>NUCLEOTIDE SEQUENCE [LARGE SCALE GENOMIC DNA]</scope>
    <source>
        <strain evidence="1">SZHN2017</strain>
        <tissue evidence="1">Muscle</tissue>
    </source>
</reference>
<dbReference type="OMA" id="ELMWAVD"/>
<gene>
    <name evidence="1" type="ORF">C0Q70_16053</name>
</gene>
<proteinExistence type="predicted"/>
<evidence type="ECO:0000313" key="1">
    <source>
        <dbReference type="EMBL" id="PVD22797.1"/>
    </source>
</evidence>
<keyword evidence="2" id="KW-1185">Reference proteome</keyword>
<dbReference type="Gene3D" id="2.170.15.10">
    <property type="entry name" value="Proaerolysin, chain A, domain 3"/>
    <property type="match status" value="1"/>
</dbReference>
<organism evidence="1 2">
    <name type="scientific">Pomacea canaliculata</name>
    <name type="common">Golden apple snail</name>
    <dbReference type="NCBI Taxonomy" id="400727"/>
    <lineage>
        <taxon>Eukaryota</taxon>
        <taxon>Metazoa</taxon>
        <taxon>Spiralia</taxon>
        <taxon>Lophotrochozoa</taxon>
        <taxon>Mollusca</taxon>
        <taxon>Gastropoda</taxon>
        <taxon>Caenogastropoda</taxon>
        <taxon>Architaenioglossa</taxon>
        <taxon>Ampullarioidea</taxon>
        <taxon>Ampullariidae</taxon>
        <taxon>Pomacea</taxon>
    </lineage>
</organism>
<dbReference type="OrthoDB" id="5819442at2759"/>
<dbReference type="PANTHER" id="PTHR39369">
    <property type="entry name" value="LIN-24 (TWENTY-FOUR) LIKE"/>
    <property type="match status" value="1"/>
</dbReference>
<dbReference type="Proteomes" id="UP000245119">
    <property type="component" value="Linkage Group LG10"/>
</dbReference>
<dbReference type="SUPFAM" id="SSF56973">
    <property type="entry name" value="Aerolisin/ETX pore-forming domain"/>
    <property type="match status" value="1"/>
</dbReference>
<dbReference type="CDD" id="cd20237">
    <property type="entry name" value="PFM_LIN24-like"/>
    <property type="match status" value="1"/>
</dbReference>
<protein>
    <submittedName>
        <fullName evidence="1">Uncharacterized protein</fullName>
    </submittedName>
</protein>
<name>A0A2T7NNP6_POMCA</name>
<comment type="caution">
    <text evidence="1">The sequence shown here is derived from an EMBL/GenBank/DDBJ whole genome shotgun (WGS) entry which is preliminary data.</text>
</comment>
<dbReference type="EMBL" id="PZQS01000010">
    <property type="protein sequence ID" value="PVD22797.1"/>
    <property type="molecule type" value="Genomic_DNA"/>
</dbReference>
<sequence>MGDIDIEKPLDLEEVVKTLAQSMLDEDGKKKADLENPVVCWERMFVTHGKTEYTGTGSSPKPTAHVLFTANFSNDTPNPQRYTLRTERRTKSTCNIVLSKTYTIGFNLGIKLTPPNPIIEANAGFHGEMSMAKGVNETFEQELAWTVDNEIQVPPGHMTRADLVIKEDEFDGDFSIKSTFYGEVVVRYKTKKQREMEKRELVDTVVLGVKRLFTRDKGFEQDLEGRPVFVTRGKCKCRFGIEQNVLLKEMKLEQSEPN</sequence>
<dbReference type="PANTHER" id="PTHR39369:SF6">
    <property type="entry name" value="LIN-24 (TWENTY-FOUR) LIKE"/>
    <property type="match status" value="1"/>
</dbReference>